<feature type="domain" description="N-acetyltransferase" evidence="4">
    <location>
        <begin position="61"/>
        <end position="215"/>
    </location>
</feature>
<dbReference type="InterPro" id="IPR016181">
    <property type="entry name" value="Acyl_CoA_acyltransferase"/>
</dbReference>
<dbReference type="PANTHER" id="PTHR42919:SF8">
    <property type="entry name" value="N-ALPHA-ACETYLTRANSFERASE 50"/>
    <property type="match status" value="1"/>
</dbReference>
<evidence type="ECO:0000313" key="5">
    <source>
        <dbReference type="EMBL" id="CAI2377296.1"/>
    </source>
</evidence>
<keyword evidence="2" id="KW-0012">Acyltransferase</keyword>
<protein>
    <recommendedName>
        <fullName evidence="4">N-acetyltransferase domain-containing protein</fullName>
    </recommendedName>
</protein>
<dbReference type="GO" id="GO:0031415">
    <property type="term" value="C:NatA complex"/>
    <property type="evidence" value="ECO:0007669"/>
    <property type="project" value="TreeGrafter"/>
</dbReference>
<dbReference type="PANTHER" id="PTHR42919">
    <property type="entry name" value="N-ALPHA-ACETYLTRANSFERASE"/>
    <property type="match status" value="1"/>
</dbReference>
<organism evidence="5 6">
    <name type="scientific">Euplotes crassus</name>
    <dbReference type="NCBI Taxonomy" id="5936"/>
    <lineage>
        <taxon>Eukaryota</taxon>
        <taxon>Sar</taxon>
        <taxon>Alveolata</taxon>
        <taxon>Ciliophora</taxon>
        <taxon>Intramacronucleata</taxon>
        <taxon>Spirotrichea</taxon>
        <taxon>Hypotrichia</taxon>
        <taxon>Euplotida</taxon>
        <taxon>Euplotidae</taxon>
        <taxon>Moneuplotes</taxon>
    </lineage>
</organism>
<evidence type="ECO:0000259" key="4">
    <source>
        <dbReference type="PROSITE" id="PS51186"/>
    </source>
</evidence>
<dbReference type="Proteomes" id="UP001295684">
    <property type="component" value="Unassembled WGS sequence"/>
</dbReference>
<sequence length="217" mass="25600">MEAKEDQIQETPEVKDNGEGEQDEESKKEKVIEVTAEESAKYYDAVKSREEVKHTNKDLKVDFRQLTEHNVGSLKVLLDRTLPVSYRTDFYNKLVSYQRYSKLAYFKDILIGAITCKSDKQKIEKDDEEKHEGVYIMTITVFPKYRRYGIASKLLEEAIKDCCTEWEYIFLDVQENNVSALEFYKKHGFEVSHKRVDYYTNIEPSDSYFLYKKISSE</sequence>
<accession>A0AAD1XRD1</accession>
<dbReference type="EMBL" id="CAMPGE010018927">
    <property type="protein sequence ID" value="CAI2377296.1"/>
    <property type="molecule type" value="Genomic_DNA"/>
</dbReference>
<name>A0AAD1XRD1_EUPCR</name>
<reference evidence="5" key="1">
    <citation type="submission" date="2023-07" db="EMBL/GenBank/DDBJ databases">
        <authorList>
            <consortium name="AG Swart"/>
            <person name="Singh M."/>
            <person name="Singh A."/>
            <person name="Seah K."/>
            <person name="Emmerich C."/>
        </authorList>
    </citation>
    <scope>NUCLEOTIDE SEQUENCE</scope>
    <source>
        <strain evidence="5">DP1</strain>
    </source>
</reference>
<dbReference type="InterPro" id="IPR051556">
    <property type="entry name" value="N-term/lysine_N-AcTrnsfr"/>
</dbReference>
<dbReference type="SUPFAM" id="SSF55729">
    <property type="entry name" value="Acyl-CoA N-acyltransferases (Nat)"/>
    <property type="match status" value="1"/>
</dbReference>
<evidence type="ECO:0000256" key="1">
    <source>
        <dbReference type="ARBA" id="ARBA00022679"/>
    </source>
</evidence>
<dbReference type="Pfam" id="PF00583">
    <property type="entry name" value="Acetyltransf_1"/>
    <property type="match status" value="1"/>
</dbReference>
<keyword evidence="1" id="KW-0808">Transferase</keyword>
<evidence type="ECO:0000313" key="6">
    <source>
        <dbReference type="Proteomes" id="UP001295684"/>
    </source>
</evidence>
<comment type="caution">
    <text evidence="5">The sequence shown here is derived from an EMBL/GenBank/DDBJ whole genome shotgun (WGS) entry which is preliminary data.</text>
</comment>
<dbReference type="GO" id="GO:0016747">
    <property type="term" value="F:acyltransferase activity, transferring groups other than amino-acyl groups"/>
    <property type="evidence" value="ECO:0007669"/>
    <property type="project" value="InterPro"/>
</dbReference>
<dbReference type="GO" id="GO:0007064">
    <property type="term" value="P:mitotic sister chromatid cohesion"/>
    <property type="evidence" value="ECO:0007669"/>
    <property type="project" value="TreeGrafter"/>
</dbReference>
<dbReference type="Gene3D" id="3.40.630.30">
    <property type="match status" value="1"/>
</dbReference>
<keyword evidence="6" id="KW-1185">Reference proteome</keyword>
<gene>
    <name evidence="5" type="ORF">ECRASSUSDP1_LOCUS18679</name>
</gene>
<dbReference type="CDD" id="cd04301">
    <property type="entry name" value="NAT_SF"/>
    <property type="match status" value="1"/>
</dbReference>
<evidence type="ECO:0000256" key="3">
    <source>
        <dbReference type="SAM" id="MobiDB-lite"/>
    </source>
</evidence>
<dbReference type="InterPro" id="IPR000182">
    <property type="entry name" value="GNAT_dom"/>
</dbReference>
<dbReference type="AlphaFoldDB" id="A0AAD1XRD1"/>
<proteinExistence type="predicted"/>
<dbReference type="PROSITE" id="PS51186">
    <property type="entry name" value="GNAT"/>
    <property type="match status" value="1"/>
</dbReference>
<evidence type="ECO:0000256" key="2">
    <source>
        <dbReference type="ARBA" id="ARBA00023315"/>
    </source>
</evidence>
<feature type="compositionally biased region" description="Basic and acidic residues" evidence="3">
    <location>
        <begin position="1"/>
        <end position="18"/>
    </location>
</feature>
<feature type="region of interest" description="Disordered" evidence="3">
    <location>
        <begin position="1"/>
        <end position="31"/>
    </location>
</feature>